<sequence length="427" mass="46597">MGRAGAATQYSVPVEPLGALLAPLTGENTVAPGIDSWALALRSAIGSRRMLIVIDDAWDIEAALPFKVGGANCAFLLTTRFPRIALQFAGEAAQVVRELSTTDGVQLLTHLAPEIVVHDKSAALELVRAVGGLPLALTLMGKYLQTQAYANQPRRMRTAITRLQDASLRLRLHEPQAPLERSPSLMADTALSLQSTIAVSDRVLSEEARTTLRALAVFPAKPNSFSEEAAIAVAHIHEDILDELADAGLLESSGPGRYTLHQTIADFARANQQDNTASERLIAYMIRYVEKQQANYEALERESSNILAALALAFEFGQQARMVRGVNAFAPFLLQRGLYDQARIHLQRAHHHALWQRDSAGIALTLYFLGNVALQQADYSQAESHLRDGLAEAQNYGHTAIVARLQQSLAELSRRQNDKQQSAGTDK</sequence>
<dbReference type="InterPro" id="IPR027417">
    <property type="entry name" value="P-loop_NTPase"/>
</dbReference>
<protein>
    <submittedName>
        <fullName evidence="1">Uncharacterized protein</fullName>
    </submittedName>
</protein>
<accession>A0A402AYC8</accession>
<dbReference type="OrthoDB" id="137340at2"/>
<evidence type="ECO:0000313" key="2">
    <source>
        <dbReference type="Proteomes" id="UP000287188"/>
    </source>
</evidence>
<dbReference type="SUPFAM" id="SSF52540">
    <property type="entry name" value="P-loop containing nucleoside triphosphate hydrolases"/>
    <property type="match status" value="1"/>
</dbReference>
<dbReference type="EMBL" id="BIFS01000002">
    <property type="protein sequence ID" value="GCE24109.1"/>
    <property type="molecule type" value="Genomic_DNA"/>
</dbReference>
<dbReference type="AlphaFoldDB" id="A0A402AYC8"/>
<dbReference type="Proteomes" id="UP000287188">
    <property type="component" value="Unassembled WGS sequence"/>
</dbReference>
<comment type="caution">
    <text evidence="1">The sequence shown here is derived from an EMBL/GenBank/DDBJ whole genome shotgun (WGS) entry which is preliminary data.</text>
</comment>
<dbReference type="PANTHER" id="PTHR47691:SF3">
    <property type="entry name" value="HTH-TYPE TRANSCRIPTIONAL REGULATOR RV0890C-RELATED"/>
    <property type="match status" value="1"/>
</dbReference>
<gene>
    <name evidence="1" type="ORF">KDK_79090</name>
</gene>
<evidence type="ECO:0000313" key="1">
    <source>
        <dbReference type="EMBL" id="GCE24109.1"/>
    </source>
</evidence>
<dbReference type="GO" id="GO:0043531">
    <property type="term" value="F:ADP binding"/>
    <property type="evidence" value="ECO:0007669"/>
    <property type="project" value="InterPro"/>
</dbReference>
<dbReference type="PRINTS" id="PR00364">
    <property type="entry name" value="DISEASERSIST"/>
</dbReference>
<dbReference type="Gene3D" id="3.40.50.300">
    <property type="entry name" value="P-loop containing nucleotide triphosphate hydrolases"/>
    <property type="match status" value="1"/>
</dbReference>
<organism evidence="1 2">
    <name type="scientific">Dictyobacter kobayashii</name>
    <dbReference type="NCBI Taxonomy" id="2014872"/>
    <lineage>
        <taxon>Bacteria</taxon>
        <taxon>Bacillati</taxon>
        <taxon>Chloroflexota</taxon>
        <taxon>Ktedonobacteria</taxon>
        <taxon>Ktedonobacterales</taxon>
        <taxon>Dictyobacteraceae</taxon>
        <taxon>Dictyobacter</taxon>
    </lineage>
</organism>
<proteinExistence type="predicted"/>
<keyword evidence="2" id="KW-1185">Reference proteome</keyword>
<dbReference type="Gene3D" id="1.25.40.10">
    <property type="entry name" value="Tetratricopeptide repeat domain"/>
    <property type="match status" value="1"/>
</dbReference>
<dbReference type="PANTHER" id="PTHR47691">
    <property type="entry name" value="REGULATOR-RELATED"/>
    <property type="match status" value="1"/>
</dbReference>
<dbReference type="InterPro" id="IPR011990">
    <property type="entry name" value="TPR-like_helical_dom_sf"/>
</dbReference>
<dbReference type="SUPFAM" id="SSF48452">
    <property type="entry name" value="TPR-like"/>
    <property type="match status" value="1"/>
</dbReference>
<dbReference type="RefSeq" id="WP_126557382.1">
    <property type="nucleotide sequence ID" value="NZ_BIFS01000002.1"/>
</dbReference>
<name>A0A402AYC8_9CHLR</name>
<reference evidence="2" key="1">
    <citation type="submission" date="2018-12" db="EMBL/GenBank/DDBJ databases">
        <title>Tengunoibacter tsumagoiensis gen. nov., sp. nov., Dictyobacter kobayashii sp. nov., D. alpinus sp. nov., and D. joshuensis sp. nov. and description of Dictyobacteraceae fam. nov. within the order Ktedonobacterales isolated from Tengu-no-mugimeshi.</title>
        <authorList>
            <person name="Wang C.M."/>
            <person name="Zheng Y."/>
            <person name="Sakai Y."/>
            <person name="Toyoda A."/>
            <person name="Minakuchi Y."/>
            <person name="Abe K."/>
            <person name="Yokota A."/>
            <person name="Yabe S."/>
        </authorList>
    </citation>
    <scope>NUCLEOTIDE SEQUENCE [LARGE SCALE GENOMIC DNA]</scope>
    <source>
        <strain evidence="2">Uno11</strain>
    </source>
</reference>